<sequence>MTRTAPPEPRAAPAPGRLSRWLPAPGPPGPPAAPGPGERRAWRVVGVLALVCAVLAGAAVAGALLIQQESVRERTYFEAVGQLDVDSGPAQVTVRVGGTDRVVVSEKTGWAVRRPVVATRIDAGTMSISVDCPEARFLHGCPVALEIQVPPSTAVHARNGSGRTEFVGLAGSVSAETGSGQIELTGVSGPIRAKSGSGQIIGTGLSASKAQLSSSSGAITLQYARPPDEVTIRLASGNLVLHLPDDRNRYRIDLSSDSGGQTIDRSLQDVDSSRLIDVTSVSGSVTIDRDGEP</sequence>
<feature type="transmembrane region" description="Helical" evidence="2">
    <location>
        <begin position="44"/>
        <end position="66"/>
    </location>
</feature>
<feature type="compositionally biased region" description="Pro residues" evidence="1">
    <location>
        <begin position="1"/>
        <end position="12"/>
    </location>
</feature>
<dbReference type="EMBL" id="BAAANS010000002">
    <property type="protein sequence ID" value="GAA2085149.1"/>
    <property type="molecule type" value="Genomic_DNA"/>
</dbReference>
<accession>A0ABN2W6N0</accession>
<organism evidence="4 5">
    <name type="scientific">Kitasatospora saccharophila</name>
    <dbReference type="NCBI Taxonomy" id="407973"/>
    <lineage>
        <taxon>Bacteria</taxon>
        <taxon>Bacillati</taxon>
        <taxon>Actinomycetota</taxon>
        <taxon>Actinomycetes</taxon>
        <taxon>Kitasatosporales</taxon>
        <taxon>Streptomycetaceae</taxon>
        <taxon>Kitasatospora</taxon>
    </lineage>
</organism>
<dbReference type="Proteomes" id="UP001500897">
    <property type="component" value="Unassembled WGS sequence"/>
</dbReference>
<keyword evidence="5" id="KW-1185">Reference proteome</keyword>
<evidence type="ECO:0000313" key="4">
    <source>
        <dbReference type="EMBL" id="GAA2085149.1"/>
    </source>
</evidence>
<comment type="caution">
    <text evidence="4">The sequence shown here is derived from an EMBL/GenBank/DDBJ whole genome shotgun (WGS) entry which is preliminary data.</text>
</comment>
<feature type="region of interest" description="Disordered" evidence="1">
    <location>
        <begin position="1"/>
        <end position="37"/>
    </location>
</feature>
<reference evidence="4 5" key="1">
    <citation type="journal article" date="2019" name="Int. J. Syst. Evol. Microbiol.">
        <title>The Global Catalogue of Microorganisms (GCM) 10K type strain sequencing project: providing services to taxonomists for standard genome sequencing and annotation.</title>
        <authorList>
            <consortium name="The Broad Institute Genomics Platform"/>
            <consortium name="The Broad Institute Genome Sequencing Center for Infectious Disease"/>
            <person name="Wu L."/>
            <person name="Ma J."/>
        </authorList>
    </citation>
    <scope>NUCLEOTIDE SEQUENCE [LARGE SCALE GENOMIC DNA]</scope>
    <source>
        <strain evidence="4 5">JCM 14559</strain>
    </source>
</reference>
<feature type="domain" description="DUF4097" evidence="3">
    <location>
        <begin position="170"/>
        <end position="286"/>
    </location>
</feature>
<keyword evidence="2" id="KW-0472">Membrane</keyword>
<name>A0ABN2W6N0_9ACTN</name>
<evidence type="ECO:0000259" key="3">
    <source>
        <dbReference type="Pfam" id="PF13349"/>
    </source>
</evidence>
<dbReference type="RefSeq" id="WP_344549983.1">
    <property type="nucleotide sequence ID" value="NZ_BAAANS010000002.1"/>
</dbReference>
<dbReference type="InterPro" id="IPR025164">
    <property type="entry name" value="Toastrack_DUF4097"/>
</dbReference>
<proteinExistence type="predicted"/>
<feature type="compositionally biased region" description="Pro residues" evidence="1">
    <location>
        <begin position="24"/>
        <end position="34"/>
    </location>
</feature>
<evidence type="ECO:0000256" key="2">
    <source>
        <dbReference type="SAM" id="Phobius"/>
    </source>
</evidence>
<keyword evidence="2" id="KW-1133">Transmembrane helix</keyword>
<keyword evidence="2" id="KW-0812">Transmembrane</keyword>
<dbReference type="Gene3D" id="2.160.20.120">
    <property type="match status" value="1"/>
</dbReference>
<gene>
    <name evidence="4" type="ORF">GCM10009759_04690</name>
</gene>
<protein>
    <recommendedName>
        <fullName evidence="3">DUF4097 domain-containing protein</fullName>
    </recommendedName>
</protein>
<dbReference type="Pfam" id="PF13349">
    <property type="entry name" value="DUF4097"/>
    <property type="match status" value="1"/>
</dbReference>
<evidence type="ECO:0000313" key="5">
    <source>
        <dbReference type="Proteomes" id="UP001500897"/>
    </source>
</evidence>
<evidence type="ECO:0000256" key="1">
    <source>
        <dbReference type="SAM" id="MobiDB-lite"/>
    </source>
</evidence>